<keyword evidence="3 5" id="KW-0732">Signal</keyword>
<evidence type="ECO:0008006" key="8">
    <source>
        <dbReference type="Google" id="ProtNLM"/>
    </source>
</evidence>
<dbReference type="SUPFAM" id="SSF53850">
    <property type="entry name" value="Periplasmic binding protein-like II"/>
    <property type="match status" value="1"/>
</dbReference>
<feature type="signal peptide" evidence="5">
    <location>
        <begin position="1"/>
        <end position="33"/>
    </location>
</feature>
<feature type="region of interest" description="Disordered" evidence="4">
    <location>
        <begin position="315"/>
        <end position="346"/>
    </location>
</feature>
<evidence type="ECO:0000313" key="7">
    <source>
        <dbReference type="Proteomes" id="UP000320693"/>
    </source>
</evidence>
<evidence type="ECO:0000256" key="1">
    <source>
        <dbReference type="ARBA" id="ARBA00004418"/>
    </source>
</evidence>
<feature type="chain" id="PRO_5046218877" description="NitT/TauT family transport system substrate-binding protein" evidence="5">
    <location>
        <begin position="34"/>
        <end position="374"/>
    </location>
</feature>
<sequence length="374" mass="38805">MLPNGGLMFPRRRIAAPLLAACTAALLTLTACGGGPDPARGPTGAPAEVAIATSGTWITTFAPLWAAAPEMAEIEQKYGTTISYPGFGKGNDALTAMLGGSAAVCNCSFNTALKAALAKDQLAYVVNINKGAGTVAVAATRFETERGTDIAAFDGGTWGFTSAGSISEISLRLAAEHAGIDWSVQDTIAVGGMSAFVPALQSGRVDIAMMDVASAAQAIEDGVGYPVLNTNDLSVFGPIGGTLLGNGLVLPEAFLNDYPELSQDLVNAVVTGLGRVRDVTDPDELLALMPPGFREARADSPTFAREWAFTRPAFLSTDGSSSDQEFRDTTAHGDFGEGELSSPRAGRFLDNSLVDQAYQQLGLPRPVVEPQSTP</sequence>
<evidence type="ECO:0000313" key="6">
    <source>
        <dbReference type="EMBL" id="GEC24625.1"/>
    </source>
</evidence>
<comment type="similarity">
    <text evidence="2">Belongs to the bacterial solute-binding protein SsuA/TauA family.</text>
</comment>
<organism evidence="6 7">
    <name type="scientific">Pseudonocardia saturnea</name>
    <dbReference type="NCBI Taxonomy" id="33909"/>
    <lineage>
        <taxon>Bacteria</taxon>
        <taxon>Bacillati</taxon>
        <taxon>Actinomycetota</taxon>
        <taxon>Actinomycetes</taxon>
        <taxon>Pseudonocardiales</taxon>
        <taxon>Pseudonocardiaceae</taxon>
        <taxon>Pseudonocardia</taxon>
    </lineage>
</organism>
<keyword evidence="7" id="KW-1185">Reference proteome</keyword>
<dbReference type="Gene3D" id="3.40.190.10">
    <property type="entry name" value="Periplasmic binding protein-like II"/>
    <property type="match status" value="2"/>
</dbReference>
<comment type="subcellular location">
    <subcellularLocation>
        <location evidence="1">Periplasm</location>
    </subcellularLocation>
</comment>
<gene>
    <name evidence="6" type="ORF">PSA01_16540</name>
</gene>
<reference evidence="6 7" key="1">
    <citation type="submission" date="2019-06" db="EMBL/GenBank/DDBJ databases">
        <title>Whole genome shotgun sequence of Pseudonocardia saturnea NBRC 14499.</title>
        <authorList>
            <person name="Hosoyama A."/>
            <person name="Uohara A."/>
            <person name="Ohji S."/>
            <person name="Ichikawa N."/>
        </authorList>
    </citation>
    <scope>NUCLEOTIDE SEQUENCE [LARGE SCALE GENOMIC DNA]</scope>
    <source>
        <strain evidence="6 7">NBRC 14499</strain>
    </source>
</reference>
<protein>
    <recommendedName>
        <fullName evidence="8">NitT/TauT family transport system substrate-binding protein</fullName>
    </recommendedName>
</protein>
<dbReference type="PANTHER" id="PTHR30024">
    <property type="entry name" value="ALIPHATIC SULFONATES-BINDING PROTEIN-RELATED"/>
    <property type="match status" value="1"/>
</dbReference>
<dbReference type="EMBL" id="BJNH01000017">
    <property type="protein sequence ID" value="GEC24625.1"/>
    <property type="molecule type" value="Genomic_DNA"/>
</dbReference>
<name>A0ABQ0RVC2_9PSEU</name>
<evidence type="ECO:0000256" key="4">
    <source>
        <dbReference type="SAM" id="MobiDB-lite"/>
    </source>
</evidence>
<dbReference type="Proteomes" id="UP000320693">
    <property type="component" value="Unassembled WGS sequence"/>
</dbReference>
<dbReference type="PANTHER" id="PTHR30024:SF47">
    <property type="entry name" value="TAURINE-BINDING PERIPLASMIC PROTEIN"/>
    <property type="match status" value="1"/>
</dbReference>
<proteinExistence type="inferred from homology"/>
<evidence type="ECO:0000256" key="5">
    <source>
        <dbReference type="SAM" id="SignalP"/>
    </source>
</evidence>
<dbReference type="Pfam" id="PF13379">
    <property type="entry name" value="NMT1_2"/>
    <property type="match status" value="1"/>
</dbReference>
<evidence type="ECO:0000256" key="3">
    <source>
        <dbReference type="ARBA" id="ARBA00022729"/>
    </source>
</evidence>
<feature type="compositionally biased region" description="Basic and acidic residues" evidence="4">
    <location>
        <begin position="324"/>
        <end position="335"/>
    </location>
</feature>
<comment type="caution">
    <text evidence="6">The sequence shown here is derived from an EMBL/GenBank/DDBJ whole genome shotgun (WGS) entry which is preliminary data.</text>
</comment>
<evidence type="ECO:0000256" key="2">
    <source>
        <dbReference type="ARBA" id="ARBA00010742"/>
    </source>
</evidence>
<accession>A0ABQ0RVC2</accession>